<feature type="transmembrane region" description="Helical" evidence="8">
    <location>
        <begin position="118"/>
        <end position="145"/>
    </location>
</feature>
<dbReference type="InterPro" id="IPR006459">
    <property type="entry name" value="CASP/CASPL"/>
</dbReference>
<dbReference type="InterPro" id="IPR006702">
    <property type="entry name" value="CASP_dom"/>
</dbReference>
<reference evidence="10" key="2">
    <citation type="submission" date="2020-08" db="EMBL/GenBank/DDBJ databases">
        <title>Plant Genome Project.</title>
        <authorList>
            <person name="Zhang R.-G."/>
        </authorList>
    </citation>
    <scope>NUCLEOTIDE SEQUENCE</scope>
    <source>
        <strain evidence="10">Huo1</strain>
        <tissue evidence="10">Leaf</tissue>
    </source>
</reference>
<evidence type="ECO:0000259" key="9">
    <source>
        <dbReference type="Pfam" id="PF04535"/>
    </source>
</evidence>
<evidence type="ECO:0000313" key="11">
    <source>
        <dbReference type="Proteomes" id="UP000298416"/>
    </source>
</evidence>
<comment type="similarity">
    <text evidence="2 8">Belongs to the Casparian strip membrane proteins (CASP) family.</text>
</comment>
<keyword evidence="6 8" id="KW-1133">Transmembrane helix</keyword>
<dbReference type="Pfam" id="PF04535">
    <property type="entry name" value="CASP_dom"/>
    <property type="match status" value="1"/>
</dbReference>
<dbReference type="EMBL" id="PNBA02000001">
    <property type="protein sequence ID" value="KAG6435475.1"/>
    <property type="molecule type" value="Genomic_DNA"/>
</dbReference>
<protein>
    <recommendedName>
        <fullName evidence="8">CASP-like protein</fullName>
    </recommendedName>
</protein>
<keyword evidence="11" id="KW-1185">Reference proteome</keyword>
<dbReference type="GO" id="GO:0005886">
    <property type="term" value="C:plasma membrane"/>
    <property type="evidence" value="ECO:0007669"/>
    <property type="project" value="UniProtKB-SubCell"/>
</dbReference>
<evidence type="ECO:0000256" key="2">
    <source>
        <dbReference type="ARBA" id="ARBA00007651"/>
    </source>
</evidence>
<comment type="subunit">
    <text evidence="3 8">Homodimer and heterodimers.</text>
</comment>
<gene>
    <name evidence="10" type="ORF">SASPL_100349</name>
</gene>
<sequence length="196" mass="20715">MDSEPKGSGYGGIESGTRVGIANRRSMSGCDVVLRFLSLSLSLAAAVVLGVNKETKMVSVTLLPTLPPINIPAAAKWNYLSAFTYLVVANSIACGYAAISLALTLANRDGTKKWITTLIAILDLIMVALLFSAIGAAGAIGLMGYRGNSHVQWEEVCNEFDKFCSQTAASLGLSAAAAVTFFLLVVLATYNLHKRH</sequence>
<feature type="transmembrane region" description="Helical" evidence="8">
    <location>
        <begin position="32"/>
        <end position="51"/>
    </location>
</feature>
<dbReference type="AlphaFoldDB" id="A0A8X8YPM3"/>
<proteinExistence type="inferred from homology"/>
<dbReference type="InterPro" id="IPR044173">
    <property type="entry name" value="CASPL"/>
</dbReference>
<reference evidence="10" key="1">
    <citation type="submission" date="2018-01" db="EMBL/GenBank/DDBJ databases">
        <authorList>
            <person name="Mao J.F."/>
        </authorList>
    </citation>
    <scope>NUCLEOTIDE SEQUENCE</scope>
    <source>
        <strain evidence="10">Huo1</strain>
        <tissue evidence="10">Leaf</tissue>
    </source>
</reference>
<dbReference type="Proteomes" id="UP000298416">
    <property type="component" value="Unassembled WGS sequence"/>
</dbReference>
<evidence type="ECO:0000256" key="1">
    <source>
        <dbReference type="ARBA" id="ARBA00004651"/>
    </source>
</evidence>
<dbReference type="NCBIfam" id="TIGR01569">
    <property type="entry name" value="A_tha_TIGR01569"/>
    <property type="match status" value="1"/>
</dbReference>
<evidence type="ECO:0000256" key="6">
    <source>
        <dbReference type="ARBA" id="ARBA00022989"/>
    </source>
</evidence>
<dbReference type="PANTHER" id="PTHR36488:SF8">
    <property type="entry name" value="CASP-LIKE PROTEIN 1U1"/>
    <property type="match status" value="1"/>
</dbReference>
<feature type="transmembrane region" description="Helical" evidence="8">
    <location>
        <begin position="82"/>
        <end position="106"/>
    </location>
</feature>
<keyword evidence="4 8" id="KW-1003">Cell membrane</keyword>
<accession>A0A8X8YPM3</accession>
<comment type="subcellular location">
    <subcellularLocation>
        <location evidence="1 8">Cell membrane</location>
        <topology evidence="1 8">Multi-pass membrane protein</topology>
    </subcellularLocation>
</comment>
<keyword evidence="5 8" id="KW-0812">Transmembrane</keyword>
<evidence type="ECO:0000256" key="7">
    <source>
        <dbReference type="ARBA" id="ARBA00023136"/>
    </source>
</evidence>
<evidence type="ECO:0000313" key="10">
    <source>
        <dbReference type="EMBL" id="KAG6435475.1"/>
    </source>
</evidence>
<evidence type="ECO:0000256" key="3">
    <source>
        <dbReference type="ARBA" id="ARBA00011489"/>
    </source>
</evidence>
<evidence type="ECO:0000256" key="4">
    <source>
        <dbReference type="ARBA" id="ARBA00022475"/>
    </source>
</evidence>
<dbReference type="OrthoDB" id="913854at2759"/>
<name>A0A8X8YPM3_SALSN</name>
<evidence type="ECO:0000256" key="5">
    <source>
        <dbReference type="ARBA" id="ARBA00022692"/>
    </source>
</evidence>
<dbReference type="PANTHER" id="PTHR36488">
    <property type="entry name" value="CASP-LIKE PROTEIN 1U1"/>
    <property type="match status" value="1"/>
</dbReference>
<comment type="caution">
    <text evidence="10">The sequence shown here is derived from an EMBL/GenBank/DDBJ whole genome shotgun (WGS) entry which is preliminary data.</text>
</comment>
<feature type="domain" description="Casparian strip membrane protein" evidence="9">
    <location>
        <begin position="25"/>
        <end position="179"/>
    </location>
</feature>
<evidence type="ECO:0000256" key="8">
    <source>
        <dbReference type="RuleBase" id="RU361233"/>
    </source>
</evidence>
<organism evidence="10">
    <name type="scientific">Salvia splendens</name>
    <name type="common">Scarlet sage</name>
    <dbReference type="NCBI Taxonomy" id="180675"/>
    <lineage>
        <taxon>Eukaryota</taxon>
        <taxon>Viridiplantae</taxon>
        <taxon>Streptophyta</taxon>
        <taxon>Embryophyta</taxon>
        <taxon>Tracheophyta</taxon>
        <taxon>Spermatophyta</taxon>
        <taxon>Magnoliopsida</taxon>
        <taxon>eudicotyledons</taxon>
        <taxon>Gunneridae</taxon>
        <taxon>Pentapetalae</taxon>
        <taxon>asterids</taxon>
        <taxon>lamiids</taxon>
        <taxon>Lamiales</taxon>
        <taxon>Lamiaceae</taxon>
        <taxon>Nepetoideae</taxon>
        <taxon>Mentheae</taxon>
        <taxon>Salviinae</taxon>
        <taxon>Salvia</taxon>
        <taxon>Salvia subgen. Calosphace</taxon>
        <taxon>core Calosphace</taxon>
    </lineage>
</organism>
<feature type="transmembrane region" description="Helical" evidence="8">
    <location>
        <begin position="168"/>
        <end position="190"/>
    </location>
</feature>
<keyword evidence="7 8" id="KW-0472">Membrane</keyword>